<accession>A0A9X6NZP0</accession>
<sequence>MDLSNFKPFTMVAGRSFVTISKNGVAFSQAAVAELEKSEYVIVLFNSQEKQMAIKQARQDDDNAIAFYKKNRKNLNVRWNNSMLKEKIGSMMDWNLHNDTYRVEGKYDRENQALIFDLLSAEKS</sequence>
<comment type="caution">
    <text evidence="1">The sequence shown here is derived from an EMBL/GenBank/DDBJ whole genome shotgun (WGS) entry which is preliminary data.</text>
</comment>
<evidence type="ECO:0000313" key="2">
    <source>
        <dbReference type="Proteomes" id="UP000215693"/>
    </source>
</evidence>
<proteinExistence type="predicted"/>
<dbReference type="AlphaFoldDB" id="A0A9X6NZP0"/>
<evidence type="ECO:0000313" key="1">
    <source>
        <dbReference type="EMBL" id="OYS12434.1"/>
    </source>
</evidence>
<reference evidence="1 2" key="2">
    <citation type="submission" date="2017-09" db="EMBL/GenBank/DDBJ databases">
        <title>Tripartite evolution among Lactobacillus johnsonii, Lactobacillus taiwanensis, Lactobacillus reuteri and their rodent host.</title>
        <authorList>
            <person name="Wang T."/>
            <person name="Knowles S."/>
            <person name="Cheng C."/>
        </authorList>
    </citation>
    <scope>NUCLEOTIDE SEQUENCE [LARGE SCALE GENOMIC DNA]</scope>
    <source>
        <strain evidence="1 2">117c</strain>
    </source>
</reference>
<name>A0A9X6NZP0_LACJH</name>
<reference evidence="1 2" key="1">
    <citation type="submission" date="2017-04" db="EMBL/GenBank/DDBJ databases">
        <authorList>
            <person name="Lin X.B."/>
            <person name="Stothard P."/>
            <person name="Tasseva G."/>
            <person name="Walter J."/>
        </authorList>
    </citation>
    <scope>NUCLEOTIDE SEQUENCE [LARGE SCALE GENOMIC DNA]</scope>
    <source>
        <strain evidence="1 2">117c</strain>
    </source>
</reference>
<gene>
    <name evidence="1" type="ORF">CBF50_06130</name>
</gene>
<organism evidence="1 2">
    <name type="scientific">Lactobacillus johnsonii</name>
    <dbReference type="NCBI Taxonomy" id="33959"/>
    <lineage>
        <taxon>Bacteria</taxon>
        <taxon>Bacillati</taxon>
        <taxon>Bacillota</taxon>
        <taxon>Bacilli</taxon>
        <taxon>Lactobacillales</taxon>
        <taxon>Lactobacillaceae</taxon>
        <taxon>Lactobacillus</taxon>
    </lineage>
</organism>
<dbReference type="EMBL" id="NGOH01000060">
    <property type="protein sequence ID" value="OYS12434.1"/>
    <property type="molecule type" value="Genomic_DNA"/>
</dbReference>
<protein>
    <submittedName>
        <fullName evidence="1">Uncharacterized protein</fullName>
    </submittedName>
</protein>
<dbReference type="Proteomes" id="UP000215693">
    <property type="component" value="Unassembled WGS sequence"/>
</dbReference>
<dbReference type="RefSeq" id="WP_094497462.1">
    <property type="nucleotide sequence ID" value="NZ_NGOD01000011.1"/>
</dbReference>